<dbReference type="Pfam" id="PF05258">
    <property type="entry name" value="DciA"/>
    <property type="match status" value="1"/>
</dbReference>
<feature type="region of interest" description="Disordered" evidence="1">
    <location>
        <begin position="52"/>
        <end position="81"/>
    </location>
</feature>
<accession>A0A7X5TVA1</accession>
<dbReference type="PANTHER" id="PTHR36456:SF1">
    <property type="entry name" value="UPF0232 PROTEIN SCO3875"/>
    <property type="match status" value="1"/>
</dbReference>
<reference evidence="2 3" key="1">
    <citation type="submission" date="2020-02" db="EMBL/GenBank/DDBJ databases">
        <title>Sequencing the genomes of 1000 actinobacteria strains.</title>
        <authorList>
            <person name="Klenk H.-P."/>
        </authorList>
    </citation>
    <scope>NUCLEOTIDE SEQUENCE [LARGE SCALE GENOMIC DNA]</scope>
    <source>
        <strain evidence="2 3">DSM 27960</strain>
    </source>
</reference>
<evidence type="ECO:0000313" key="3">
    <source>
        <dbReference type="Proteomes" id="UP000541033"/>
    </source>
</evidence>
<dbReference type="Proteomes" id="UP000541033">
    <property type="component" value="Unassembled WGS sequence"/>
</dbReference>
<proteinExistence type="predicted"/>
<comment type="caution">
    <text evidence="2">The sequence shown here is derived from an EMBL/GenBank/DDBJ whole genome shotgun (WGS) entry which is preliminary data.</text>
</comment>
<dbReference type="InterPro" id="IPR007922">
    <property type="entry name" value="DciA-like"/>
</dbReference>
<gene>
    <name evidence="2" type="ORF">FHX76_002548</name>
</gene>
<dbReference type="RefSeq" id="WP_341777946.1">
    <property type="nucleotide sequence ID" value="NZ_JAAMOX010000002.1"/>
</dbReference>
<dbReference type="PANTHER" id="PTHR36456">
    <property type="entry name" value="UPF0232 PROTEIN SCO3875"/>
    <property type="match status" value="1"/>
</dbReference>
<protein>
    <submittedName>
        <fullName evidence="2">Putative nucleic acid-binding Zn ribbon protein</fullName>
    </submittedName>
</protein>
<feature type="region of interest" description="Disordered" evidence="1">
    <location>
        <begin position="1"/>
        <end position="40"/>
    </location>
</feature>
<sequence length="191" mass="21067">MSNQQLPGEENAPHRSDDDTVPAARPSTSVPAHDDDEPTRLYLHLKEVWSGRRQQKRRNARTIDPSDSVPFGKGRDPHSLGSTLGNLTDQLGWSPQLSQSEVLLGWPAVVGPELADHATAVDLADGVLMVQCDSTAWATQLRLMRSNILERLANEYPDAKVESIRFIGPDVPSWKHGFRSVPGRGPRDTYG</sequence>
<organism evidence="2 3">
    <name type="scientific">Lysinibacter cavernae</name>
    <dbReference type="NCBI Taxonomy" id="1640652"/>
    <lineage>
        <taxon>Bacteria</taxon>
        <taxon>Bacillati</taxon>
        <taxon>Actinomycetota</taxon>
        <taxon>Actinomycetes</taxon>
        <taxon>Micrococcales</taxon>
        <taxon>Microbacteriaceae</taxon>
        <taxon>Lysinibacter</taxon>
    </lineage>
</organism>
<dbReference type="AlphaFoldDB" id="A0A7X5TVA1"/>
<name>A0A7X5TVA1_9MICO</name>
<evidence type="ECO:0000313" key="2">
    <source>
        <dbReference type="EMBL" id="NIH54652.1"/>
    </source>
</evidence>
<evidence type="ECO:0000256" key="1">
    <source>
        <dbReference type="SAM" id="MobiDB-lite"/>
    </source>
</evidence>
<dbReference type="EMBL" id="JAAMOX010000002">
    <property type="protein sequence ID" value="NIH54652.1"/>
    <property type="molecule type" value="Genomic_DNA"/>
</dbReference>
<keyword evidence="3" id="KW-1185">Reference proteome</keyword>